<accession>A0A7W4JPL2</accession>
<dbReference type="AlphaFoldDB" id="A0A7W4JPL2"/>
<proteinExistence type="predicted"/>
<protein>
    <submittedName>
        <fullName evidence="1">Uncharacterized protein</fullName>
    </submittedName>
</protein>
<evidence type="ECO:0000313" key="2">
    <source>
        <dbReference type="Proteomes" id="UP000555756"/>
    </source>
</evidence>
<gene>
    <name evidence="1" type="ORF">HLH34_00365</name>
</gene>
<name>A0A7W4JPL2_9PROT</name>
<evidence type="ECO:0000313" key="1">
    <source>
        <dbReference type="EMBL" id="MBB2188420.1"/>
    </source>
</evidence>
<comment type="caution">
    <text evidence="1">The sequence shown here is derived from an EMBL/GenBank/DDBJ whole genome shotgun (WGS) entry which is preliminary data.</text>
</comment>
<reference evidence="1 2" key="1">
    <citation type="submission" date="2020-04" db="EMBL/GenBank/DDBJ databases">
        <title>Description of novel Gluconacetobacter.</title>
        <authorList>
            <person name="Sombolestani A."/>
        </authorList>
    </citation>
    <scope>NUCLEOTIDE SEQUENCE [LARGE SCALE GENOMIC DNA]</scope>
    <source>
        <strain evidence="1 2">LMG 21311</strain>
    </source>
</reference>
<dbReference type="EMBL" id="JABEQF010000001">
    <property type="protein sequence ID" value="MBB2188420.1"/>
    <property type="molecule type" value="Genomic_DNA"/>
</dbReference>
<sequence>MASVHPGRIASAWPYCRTARIRIFSKHHQRVSSVVRRHRGLRQGKALFRLDKATRLHQGDTTPDRIGEDVGGAVEFAMSKQGCASLVRRCPERAPDIAPTESRKGYG</sequence>
<organism evidence="1 2">
    <name type="scientific">Gluconacetobacter azotocaptans</name>
    <dbReference type="NCBI Taxonomy" id="142834"/>
    <lineage>
        <taxon>Bacteria</taxon>
        <taxon>Pseudomonadati</taxon>
        <taxon>Pseudomonadota</taxon>
        <taxon>Alphaproteobacteria</taxon>
        <taxon>Acetobacterales</taxon>
        <taxon>Acetobacteraceae</taxon>
        <taxon>Gluconacetobacter</taxon>
    </lineage>
</organism>
<keyword evidence="2" id="KW-1185">Reference proteome</keyword>
<dbReference type="Proteomes" id="UP000555756">
    <property type="component" value="Unassembled WGS sequence"/>
</dbReference>